<evidence type="ECO:0000313" key="2">
    <source>
        <dbReference type="Proteomes" id="UP000595814"/>
    </source>
</evidence>
<gene>
    <name evidence="1" type="ORF">JFY71_00820</name>
</gene>
<protein>
    <submittedName>
        <fullName evidence="1">Uncharacterized protein</fullName>
    </submittedName>
</protein>
<proteinExistence type="predicted"/>
<dbReference type="Proteomes" id="UP000595814">
    <property type="component" value="Chromosome"/>
</dbReference>
<sequence length="147" mass="17732">MDLHKKRKFSVFLQMLTTILLFYILYKFAKKEISLIYLIIGVLIFLASMFYRFRILTKNFYVQRFRKTKVLEFLSKTLPIFAFFAILYIPDIYGINAIIGAIMFNSSLIIDERYTKYYTQEEYDEYMKNKKKKNNKKKTKSKNESGK</sequence>
<evidence type="ECO:0000313" key="1">
    <source>
        <dbReference type="EMBL" id="QQK08110.1"/>
    </source>
</evidence>
<accession>A0AC61MRE4</accession>
<name>A0AC61MRE4_9FIRM</name>
<dbReference type="EMBL" id="CP066744">
    <property type="protein sequence ID" value="QQK08110.1"/>
    <property type="molecule type" value="Genomic_DNA"/>
</dbReference>
<keyword evidence="2" id="KW-1185">Reference proteome</keyword>
<reference evidence="1 2" key="1">
    <citation type="journal article" date="2022" name="Int. J. Syst. Evol. Microbiol.">
        <title>Miniphocaeibacter halophilus sp. nov., an ammonium-tolerant acetate-producing bacterium isolated from a biogas system.</title>
        <authorList>
            <person name="Schnurer A."/>
            <person name="Singh A."/>
            <person name="Bi S."/>
            <person name="Qiao W."/>
            <person name="Westerholm M."/>
        </authorList>
    </citation>
    <scope>NUCLEOTIDE SEQUENCE [LARGE SCALE GENOMIC DNA]</scope>
    <source>
        <strain evidence="1 2">AMB_01</strain>
    </source>
</reference>
<organism evidence="1 2">
    <name type="scientific">Miniphocaeibacter halophilus</name>
    <dbReference type="NCBI Taxonomy" id="2931922"/>
    <lineage>
        <taxon>Bacteria</taxon>
        <taxon>Bacillati</taxon>
        <taxon>Bacillota</taxon>
        <taxon>Tissierellia</taxon>
        <taxon>Tissierellales</taxon>
        <taxon>Peptoniphilaceae</taxon>
        <taxon>Miniphocaeibacter</taxon>
    </lineage>
</organism>